<dbReference type="EMBL" id="QOHO01000031">
    <property type="protein sequence ID" value="RFZ78817.1"/>
    <property type="molecule type" value="Genomic_DNA"/>
</dbReference>
<accession>A0A3E2NCR8</accession>
<name>A0A3E2NCR8_9FIRM</name>
<dbReference type="OrthoDB" id="2053071at2"/>
<dbReference type="Proteomes" id="UP000260680">
    <property type="component" value="Unassembled WGS sequence"/>
</dbReference>
<comment type="caution">
    <text evidence="1">The sequence shown here is derived from an EMBL/GenBank/DDBJ whole genome shotgun (WGS) entry which is preliminary data.</text>
</comment>
<organism evidence="1 2">
    <name type="scientific">Lacrimispora amygdalina</name>
    <dbReference type="NCBI Taxonomy" id="253257"/>
    <lineage>
        <taxon>Bacteria</taxon>
        <taxon>Bacillati</taxon>
        <taxon>Bacillota</taxon>
        <taxon>Clostridia</taxon>
        <taxon>Lachnospirales</taxon>
        <taxon>Lachnospiraceae</taxon>
        <taxon>Lacrimispora</taxon>
    </lineage>
</organism>
<protein>
    <submittedName>
        <fullName evidence="1">Uncharacterized protein</fullName>
    </submittedName>
</protein>
<evidence type="ECO:0000313" key="1">
    <source>
        <dbReference type="EMBL" id="RFZ78817.1"/>
    </source>
</evidence>
<reference evidence="1 2" key="1">
    <citation type="submission" date="2018-07" db="EMBL/GenBank/DDBJ databases">
        <title>New species, Clostridium PI-S10-A1B.</title>
        <authorList>
            <person name="Krishna G."/>
            <person name="Summeta K."/>
            <person name="Shikha S."/>
            <person name="Prabhu P.B."/>
            <person name="Suresh K."/>
        </authorList>
    </citation>
    <scope>NUCLEOTIDE SEQUENCE [LARGE SCALE GENOMIC DNA]</scope>
    <source>
        <strain evidence="1 2">PI-S10-A1B</strain>
    </source>
</reference>
<gene>
    <name evidence="1" type="ORF">DS742_11855</name>
</gene>
<dbReference type="RefSeq" id="WP_117417243.1">
    <property type="nucleotide sequence ID" value="NZ_QOHO01000031.1"/>
</dbReference>
<evidence type="ECO:0000313" key="2">
    <source>
        <dbReference type="Proteomes" id="UP000260680"/>
    </source>
</evidence>
<sequence length="125" mass="13297">MKDKLILKDGTTIELEAAASLTGITTIFTDWTAAASVLPKLTPENLSSLQVQTGEGLTVGNYTDLVLQPGSWEAKADGVHITISLREKTDIEKRLENVEEGQQTQDGAITDLGETVAKIAEGGTL</sequence>
<proteinExistence type="predicted"/>
<dbReference type="AlphaFoldDB" id="A0A3E2NCR8"/>